<dbReference type="OrthoDB" id="1122528at2"/>
<dbReference type="AlphaFoldDB" id="A0A7J5A9G1"/>
<dbReference type="Pfam" id="PF24709">
    <property type="entry name" value="DUF7670"/>
    <property type="match status" value="1"/>
</dbReference>
<organism evidence="3 4">
    <name type="scientific">Flavobacterium luteum</name>
    <dbReference type="NCBI Taxonomy" id="2026654"/>
    <lineage>
        <taxon>Bacteria</taxon>
        <taxon>Pseudomonadati</taxon>
        <taxon>Bacteroidota</taxon>
        <taxon>Flavobacteriia</taxon>
        <taxon>Flavobacteriales</taxon>
        <taxon>Flavobacteriaceae</taxon>
        <taxon>Flavobacterium</taxon>
    </lineage>
</organism>
<evidence type="ECO:0000256" key="1">
    <source>
        <dbReference type="SAM" id="Phobius"/>
    </source>
</evidence>
<proteinExistence type="predicted"/>
<protein>
    <recommendedName>
        <fullName evidence="2">DUF7670 domain-containing protein</fullName>
    </recommendedName>
</protein>
<reference evidence="3 4" key="1">
    <citation type="submission" date="2019-09" db="EMBL/GenBank/DDBJ databases">
        <title>Flavobacterium sp. nov., isolated from glacier ice.</title>
        <authorList>
            <person name="Liu Q."/>
        </authorList>
    </citation>
    <scope>NUCLEOTIDE SEQUENCE [LARGE SCALE GENOMIC DNA]</scope>
    <source>
        <strain evidence="3 4">NBRC 112527</strain>
    </source>
</reference>
<keyword evidence="1" id="KW-1133">Transmembrane helix</keyword>
<evidence type="ECO:0000313" key="4">
    <source>
        <dbReference type="Proteomes" id="UP000490922"/>
    </source>
</evidence>
<keyword evidence="1" id="KW-0472">Membrane</keyword>
<dbReference type="Proteomes" id="UP000490922">
    <property type="component" value="Unassembled WGS sequence"/>
</dbReference>
<dbReference type="InterPro" id="IPR056087">
    <property type="entry name" value="DUF7670"/>
</dbReference>
<accession>A0A7J5A9G1</accession>
<name>A0A7J5A9G1_9FLAO</name>
<dbReference type="EMBL" id="WAEM01000010">
    <property type="protein sequence ID" value="KAB1154113.1"/>
    <property type="molecule type" value="Genomic_DNA"/>
</dbReference>
<evidence type="ECO:0000259" key="2">
    <source>
        <dbReference type="Pfam" id="PF24709"/>
    </source>
</evidence>
<comment type="caution">
    <text evidence="3">The sequence shown here is derived from an EMBL/GenBank/DDBJ whole genome shotgun (WGS) entry which is preliminary data.</text>
</comment>
<feature type="transmembrane region" description="Helical" evidence="1">
    <location>
        <begin position="69"/>
        <end position="87"/>
    </location>
</feature>
<dbReference type="RefSeq" id="WP_151108482.1">
    <property type="nucleotide sequence ID" value="NZ_WAEM01000010.1"/>
</dbReference>
<feature type="transmembrane region" description="Helical" evidence="1">
    <location>
        <begin position="93"/>
        <end position="118"/>
    </location>
</feature>
<feature type="transmembrane region" description="Helical" evidence="1">
    <location>
        <begin position="40"/>
        <end position="62"/>
    </location>
</feature>
<keyword evidence="4" id="KW-1185">Reference proteome</keyword>
<evidence type="ECO:0000313" key="3">
    <source>
        <dbReference type="EMBL" id="KAB1154113.1"/>
    </source>
</evidence>
<feature type="domain" description="DUF7670" evidence="2">
    <location>
        <begin position="1"/>
        <end position="127"/>
    </location>
</feature>
<keyword evidence="1" id="KW-0812">Transmembrane</keyword>
<sequence length="128" mass="14898">MKTNIKIIHWVPRVICILAILFISVFAFDAFEERLPFRQQLANFFMHLIPTYFLIVLLIIAWKREFIGGIIYLLIGIVSSPFIFLINHNRNHFSIGSSLGIVAMTTFPFIIAGILFVISHYMKKKRQL</sequence>
<feature type="transmembrane region" description="Helical" evidence="1">
    <location>
        <begin position="7"/>
        <end position="28"/>
    </location>
</feature>
<gene>
    <name evidence="3" type="ORF">F6464_13500</name>
</gene>